<reference evidence="1 2" key="1">
    <citation type="submission" date="2019-10" db="EMBL/GenBank/DDBJ databases">
        <title>New genus of Silvanigrellaceae.</title>
        <authorList>
            <person name="Pitt A."/>
            <person name="Hahn M.W."/>
        </authorList>
    </citation>
    <scope>NUCLEOTIDE SEQUENCE [LARGE SCALE GENOMIC DNA]</scope>
    <source>
        <strain evidence="1 2">33A1-SZDP</strain>
    </source>
</reference>
<evidence type="ECO:0000313" key="1">
    <source>
        <dbReference type="EMBL" id="KAB8028027.1"/>
    </source>
</evidence>
<proteinExistence type="predicted"/>
<evidence type="ECO:0000313" key="2">
    <source>
        <dbReference type="Proteomes" id="UP000442694"/>
    </source>
</evidence>
<name>A0A833N2D1_9BACT</name>
<accession>A0A833N2D1</accession>
<dbReference type="EMBL" id="WFLN01000010">
    <property type="protein sequence ID" value="KAB8028027.1"/>
    <property type="molecule type" value="Genomic_DNA"/>
</dbReference>
<dbReference type="Proteomes" id="UP000442694">
    <property type="component" value="Unassembled WGS sequence"/>
</dbReference>
<dbReference type="AlphaFoldDB" id="A0A833N2D1"/>
<sequence>MINLHLGLLKKELDPTKDMALFSYSYFNQEFLKKPLSFYNINTLRLFNNFNEREIIYKKCKELADLYVLKYKKSYEFQNNVNYNEKFYILTLMPYYFTIINFSFSKYLYIKKFIEMNKEKEFVLETFESDLSNRFETKNDLFLNLWTNIDFLEWFSSEIIESLNYKNVKIKRNKGTFNIAKYSHETRSFWKDLKIFFCNIENIKKIYRLILFVNAYFVNSLPYRIRSFKNIYGIDSIQSLIYSFILNLKVLSRKKDQSEYLNNVLNITNCDFDNDFIKILDNIIRKTMPRSIDDLFSQNITQIKKENSFIAGKVRFDSTGFVNDHKSFLHAVAISEGEKIVFSQHGSHYCTIENIWLSDSYEYYGNYFINWGNVEPKNRPCKFMTLPSPHLSRLRDKHKFKNESVILVGTSQRQTMDGICSADPTYFLDYYISKEVFIRHLNKDILPNFYYRPFPNSDTAYFSEEKYMKTIYPNLKILTGDMIKNILKTKLLILDHYGTAFYEAMAANTPVIIYFGCPELKFTKYAEEMFQEFKKVGIFFDNPESAAHAVNMQYKNAEEWWFSNKVQKVRNIFIDQFALTDKNWRWRWTKFILKF</sequence>
<dbReference type="RefSeq" id="WP_152213849.1">
    <property type="nucleotide sequence ID" value="NZ_WFLN01000010.1"/>
</dbReference>
<comment type="caution">
    <text evidence="1">The sequence shown here is derived from an EMBL/GenBank/DDBJ whole genome shotgun (WGS) entry which is preliminary data.</text>
</comment>
<keyword evidence="2" id="KW-1185">Reference proteome</keyword>
<organism evidence="1 2">
    <name type="scientific">Fluviispira multicolorata</name>
    <dbReference type="NCBI Taxonomy" id="2654512"/>
    <lineage>
        <taxon>Bacteria</taxon>
        <taxon>Pseudomonadati</taxon>
        <taxon>Bdellovibrionota</taxon>
        <taxon>Oligoflexia</taxon>
        <taxon>Silvanigrellales</taxon>
        <taxon>Silvanigrellaceae</taxon>
        <taxon>Fluviispira</taxon>
    </lineage>
</organism>
<protein>
    <submittedName>
        <fullName evidence="1">Uncharacterized protein</fullName>
    </submittedName>
</protein>
<gene>
    <name evidence="1" type="ORF">GCL57_13315</name>
</gene>